<dbReference type="InterPro" id="IPR020048">
    <property type="entry name" value="NADPH-dep_FMN_reduc_SsuE"/>
</dbReference>
<dbReference type="SUPFAM" id="SSF52218">
    <property type="entry name" value="Flavoproteins"/>
    <property type="match status" value="1"/>
</dbReference>
<reference evidence="6 7" key="1">
    <citation type="submission" date="2018-10" db="EMBL/GenBank/DDBJ databases">
        <title>Draft genome of Cortibacter populi DSM10536.</title>
        <authorList>
            <person name="Bernier A.-M."/>
            <person name="Bernard K."/>
        </authorList>
    </citation>
    <scope>NUCLEOTIDE SEQUENCE [LARGE SCALE GENOMIC DNA]</scope>
    <source>
        <strain evidence="6 7">DSM 105136</strain>
    </source>
</reference>
<evidence type="ECO:0000256" key="3">
    <source>
        <dbReference type="ARBA" id="ARBA00022643"/>
    </source>
</evidence>
<dbReference type="InterPro" id="IPR005025">
    <property type="entry name" value="FMN_Rdtase-like_dom"/>
</dbReference>
<keyword evidence="4 6" id="KW-0560">Oxidoreductase</keyword>
<gene>
    <name evidence="6" type="primary">ssuE</name>
    <name evidence="6" type="ORF">D8I35_18640</name>
</gene>
<evidence type="ECO:0000256" key="1">
    <source>
        <dbReference type="ARBA" id="ARBA00005990"/>
    </source>
</evidence>
<evidence type="ECO:0000313" key="7">
    <source>
        <dbReference type="Proteomes" id="UP000278006"/>
    </source>
</evidence>
<keyword evidence="3" id="KW-0288">FMN</keyword>
<dbReference type="InterPro" id="IPR029039">
    <property type="entry name" value="Flavoprotein-like_sf"/>
</dbReference>
<dbReference type="EMBL" id="RDQO01000009">
    <property type="protein sequence ID" value="RMX02226.1"/>
    <property type="molecule type" value="Genomic_DNA"/>
</dbReference>
<evidence type="ECO:0000256" key="2">
    <source>
        <dbReference type="ARBA" id="ARBA00022630"/>
    </source>
</evidence>
<keyword evidence="7" id="KW-1185">Reference proteome</keyword>
<dbReference type="RefSeq" id="WP_122231987.1">
    <property type="nucleotide sequence ID" value="NZ_RDQO01000009.1"/>
</dbReference>
<name>A0A3M6QGK4_9BURK</name>
<dbReference type="PANTHER" id="PTHR43408">
    <property type="entry name" value="FMN REDUCTASE (NADPH)"/>
    <property type="match status" value="1"/>
</dbReference>
<dbReference type="GO" id="GO:0046306">
    <property type="term" value="P:alkanesulfonate catabolic process"/>
    <property type="evidence" value="ECO:0007669"/>
    <property type="project" value="InterPro"/>
</dbReference>
<dbReference type="OrthoDB" id="1643408at2"/>
<dbReference type="GO" id="GO:0052873">
    <property type="term" value="F:FMN reductase (NADPH) activity"/>
    <property type="evidence" value="ECO:0007669"/>
    <property type="project" value="UniProtKB-EC"/>
</dbReference>
<dbReference type="PANTHER" id="PTHR43408:SF1">
    <property type="entry name" value="FMN REDUCTASE (NADPH)"/>
    <property type="match status" value="1"/>
</dbReference>
<organism evidence="6 7">
    <name type="scientific">Corticibacter populi</name>
    <dbReference type="NCBI Taxonomy" id="1550736"/>
    <lineage>
        <taxon>Bacteria</taxon>
        <taxon>Pseudomonadati</taxon>
        <taxon>Pseudomonadota</taxon>
        <taxon>Betaproteobacteria</taxon>
        <taxon>Burkholderiales</taxon>
        <taxon>Comamonadaceae</taxon>
        <taxon>Corticibacter</taxon>
    </lineage>
</organism>
<proteinExistence type="inferred from homology"/>
<accession>A0A3M6QGK4</accession>
<comment type="caution">
    <text evidence="6">The sequence shown here is derived from an EMBL/GenBank/DDBJ whole genome shotgun (WGS) entry which is preliminary data.</text>
</comment>
<feature type="domain" description="NADPH-dependent FMN reductase-like" evidence="5">
    <location>
        <begin position="1"/>
        <end position="141"/>
    </location>
</feature>
<keyword evidence="2" id="KW-0285">Flavoprotein</keyword>
<dbReference type="InterPro" id="IPR051814">
    <property type="entry name" value="NAD(P)H-dep_FMN_reductase"/>
</dbReference>
<dbReference type="Pfam" id="PF03358">
    <property type="entry name" value="FMN_red"/>
    <property type="match status" value="1"/>
</dbReference>
<protein>
    <submittedName>
        <fullName evidence="6">FMN reductase (NADPH)</fullName>
        <ecNumber evidence="6">1.5.1.38</ecNumber>
    </submittedName>
</protein>
<dbReference type="AlphaFoldDB" id="A0A3M6QGK4"/>
<evidence type="ECO:0000259" key="5">
    <source>
        <dbReference type="Pfam" id="PF03358"/>
    </source>
</evidence>
<dbReference type="EC" id="1.5.1.38" evidence="6"/>
<sequence>MSTLLINASPARRSRSAALLDAARLKLQQQGEPTRSLRLADLPAQPLLAGAHEDAAIRHAVAQVEAADAIVIATPVYKAAYSGLLKVFLDLLPQAALKDRTVLPLATGGSSHHMLALDYALRPVLQSLVARNILPGVYAVEAQIALTPEGAYALAQDLDRRLAEAVTNLLAEQRLAAAARNERREQVPFSQVRCCV</sequence>
<evidence type="ECO:0000256" key="4">
    <source>
        <dbReference type="ARBA" id="ARBA00023002"/>
    </source>
</evidence>
<comment type="similarity">
    <text evidence="1">Belongs to the SsuE family.</text>
</comment>
<dbReference type="NCBIfam" id="TIGR03567">
    <property type="entry name" value="FMN_reduc_SsuE"/>
    <property type="match status" value="1"/>
</dbReference>
<dbReference type="Gene3D" id="3.40.50.360">
    <property type="match status" value="1"/>
</dbReference>
<dbReference type="Proteomes" id="UP000278006">
    <property type="component" value="Unassembled WGS sequence"/>
</dbReference>
<evidence type="ECO:0000313" key="6">
    <source>
        <dbReference type="EMBL" id="RMX02226.1"/>
    </source>
</evidence>